<keyword evidence="1" id="KW-1133">Transmembrane helix</keyword>
<feature type="chain" id="PRO_5042096138" evidence="2">
    <location>
        <begin position="22"/>
        <end position="149"/>
    </location>
</feature>
<feature type="transmembrane region" description="Helical" evidence="1">
    <location>
        <begin position="95"/>
        <end position="116"/>
    </location>
</feature>
<keyword evidence="1" id="KW-0472">Membrane</keyword>
<name>A0AAD7T349_9TELE</name>
<keyword evidence="1" id="KW-0812">Transmembrane</keyword>
<proteinExistence type="predicted"/>
<keyword evidence="4" id="KW-1185">Reference proteome</keyword>
<gene>
    <name evidence="3" type="ORF">AAFF_G00080290</name>
</gene>
<organism evidence="3 4">
    <name type="scientific">Aldrovandia affinis</name>
    <dbReference type="NCBI Taxonomy" id="143900"/>
    <lineage>
        <taxon>Eukaryota</taxon>
        <taxon>Metazoa</taxon>
        <taxon>Chordata</taxon>
        <taxon>Craniata</taxon>
        <taxon>Vertebrata</taxon>
        <taxon>Euteleostomi</taxon>
        <taxon>Actinopterygii</taxon>
        <taxon>Neopterygii</taxon>
        <taxon>Teleostei</taxon>
        <taxon>Notacanthiformes</taxon>
        <taxon>Halosauridae</taxon>
        <taxon>Aldrovandia</taxon>
    </lineage>
</organism>
<evidence type="ECO:0000256" key="2">
    <source>
        <dbReference type="SAM" id="SignalP"/>
    </source>
</evidence>
<protein>
    <submittedName>
        <fullName evidence="3">Uncharacterized protein</fullName>
    </submittedName>
</protein>
<evidence type="ECO:0000313" key="4">
    <source>
        <dbReference type="Proteomes" id="UP001221898"/>
    </source>
</evidence>
<evidence type="ECO:0000256" key="1">
    <source>
        <dbReference type="SAM" id="Phobius"/>
    </source>
</evidence>
<feature type="signal peptide" evidence="2">
    <location>
        <begin position="1"/>
        <end position="21"/>
    </location>
</feature>
<comment type="caution">
    <text evidence="3">The sequence shown here is derived from an EMBL/GenBank/DDBJ whole genome shotgun (WGS) entry which is preliminary data.</text>
</comment>
<reference evidence="3" key="1">
    <citation type="journal article" date="2023" name="Science">
        <title>Genome structures resolve the early diversification of teleost fishes.</title>
        <authorList>
            <person name="Parey E."/>
            <person name="Louis A."/>
            <person name="Montfort J."/>
            <person name="Bouchez O."/>
            <person name="Roques C."/>
            <person name="Iampietro C."/>
            <person name="Lluch J."/>
            <person name="Castinel A."/>
            <person name="Donnadieu C."/>
            <person name="Desvignes T."/>
            <person name="Floi Bucao C."/>
            <person name="Jouanno E."/>
            <person name="Wen M."/>
            <person name="Mejri S."/>
            <person name="Dirks R."/>
            <person name="Jansen H."/>
            <person name="Henkel C."/>
            <person name="Chen W.J."/>
            <person name="Zahm M."/>
            <person name="Cabau C."/>
            <person name="Klopp C."/>
            <person name="Thompson A.W."/>
            <person name="Robinson-Rechavi M."/>
            <person name="Braasch I."/>
            <person name="Lecointre G."/>
            <person name="Bobe J."/>
            <person name="Postlethwait J.H."/>
            <person name="Berthelot C."/>
            <person name="Roest Crollius H."/>
            <person name="Guiguen Y."/>
        </authorList>
    </citation>
    <scope>NUCLEOTIDE SEQUENCE</scope>
    <source>
        <strain evidence="3">NC1722</strain>
    </source>
</reference>
<accession>A0AAD7T349</accession>
<feature type="transmembrane region" description="Helical" evidence="1">
    <location>
        <begin position="122"/>
        <end position="148"/>
    </location>
</feature>
<dbReference type="Proteomes" id="UP001221898">
    <property type="component" value="Unassembled WGS sequence"/>
</dbReference>
<dbReference type="AlphaFoldDB" id="A0AAD7T349"/>
<evidence type="ECO:0000313" key="3">
    <source>
        <dbReference type="EMBL" id="KAJ8413522.1"/>
    </source>
</evidence>
<dbReference type="EMBL" id="JAINUG010000015">
    <property type="protein sequence ID" value="KAJ8413522.1"/>
    <property type="molecule type" value="Genomic_DNA"/>
</dbReference>
<sequence length="149" mass="16862">MWLIWKGTLGVLFLLQGHVRRQLGLTSTEALAELRCQLASTLEQFKRKRRPEDTWQAGLGICGPQGRRRPLETAWQRSFLHHSVHWSSLHWPSALLKLLCALALLGCHALCLPLPFNTSPQFSPLSLVFVCVMWAWLPSSAFYGSLLIS</sequence>
<keyword evidence="2" id="KW-0732">Signal</keyword>